<dbReference type="NCBIfam" id="TIGR00254">
    <property type="entry name" value="GGDEF"/>
    <property type="match status" value="1"/>
</dbReference>
<evidence type="ECO:0000313" key="7">
    <source>
        <dbReference type="Proteomes" id="UP000199608"/>
    </source>
</evidence>
<dbReference type="RefSeq" id="WP_092232660.1">
    <property type="nucleotide sequence ID" value="NZ_FNLL01000004.1"/>
</dbReference>
<dbReference type="GO" id="GO:0005886">
    <property type="term" value="C:plasma membrane"/>
    <property type="evidence" value="ECO:0007669"/>
    <property type="project" value="TreeGrafter"/>
</dbReference>
<dbReference type="GO" id="GO:0052621">
    <property type="term" value="F:diguanylate cyclase activity"/>
    <property type="evidence" value="ECO:0007669"/>
    <property type="project" value="UniProtKB-EC"/>
</dbReference>
<dbReference type="InterPro" id="IPR001789">
    <property type="entry name" value="Sig_transdc_resp-reg_receiver"/>
</dbReference>
<dbReference type="EC" id="2.7.7.65" evidence="1"/>
<evidence type="ECO:0000259" key="4">
    <source>
        <dbReference type="PROSITE" id="PS50110"/>
    </source>
</evidence>
<dbReference type="PANTHER" id="PTHR45138:SF9">
    <property type="entry name" value="DIGUANYLATE CYCLASE DGCM-RELATED"/>
    <property type="match status" value="1"/>
</dbReference>
<dbReference type="SUPFAM" id="SSF55073">
    <property type="entry name" value="Nucleotide cyclase"/>
    <property type="match status" value="1"/>
</dbReference>
<dbReference type="AlphaFoldDB" id="A0A1H2FLZ6"/>
<reference evidence="7" key="1">
    <citation type="submission" date="2016-10" db="EMBL/GenBank/DDBJ databases">
        <authorList>
            <person name="Varghese N."/>
            <person name="Submissions S."/>
        </authorList>
    </citation>
    <scope>NUCLEOTIDE SEQUENCE [LARGE SCALE GENOMIC DNA]</scope>
    <source>
        <strain evidence="7">DSM 3384</strain>
    </source>
</reference>
<evidence type="ECO:0000259" key="5">
    <source>
        <dbReference type="PROSITE" id="PS50887"/>
    </source>
</evidence>
<keyword evidence="7" id="KW-1185">Reference proteome</keyword>
<dbReference type="Pfam" id="PF00072">
    <property type="entry name" value="Response_reg"/>
    <property type="match status" value="1"/>
</dbReference>
<protein>
    <recommendedName>
        <fullName evidence="1">diguanylate cyclase</fullName>
        <ecNumber evidence="1">2.7.7.65</ecNumber>
    </recommendedName>
</protein>
<evidence type="ECO:0000256" key="1">
    <source>
        <dbReference type="ARBA" id="ARBA00012528"/>
    </source>
</evidence>
<dbReference type="SUPFAM" id="SSF52172">
    <property type="entry name" value="CheY-like"/>
    <property type="match status" value="1"/>
</dbReference>
<dbReference type="InterPro" id="IPR050469">
    <property type="entry name" value="Diguanylate_Cyclase"/>
</dbReference>
<dbReference type="FunFam" id="3.30.70.270:FF:000001">
    <property type="entry name" value="Diguanylate cyclase domain protein"/>
    <property type="match status" value="1"/>
</dbReference>
<dbReference type="Gene3D" id="3.30.70.270">
    <property type="match status" value="1"/>
</dbReference>
<comment type="catalytic activity">
    <reaction evidence="2">
        <text>2 GTP = 3',3'-c-di-GMP + 2 diphosphate</text>
        <dbReference type="Rhea" id="RHEA:24898"/>
        <dbReference type="ChEBI" id="CHEBI:33019"/>
        <dbReference type="ChEBI" id="CHEBI:37565"/>
        <dbReference type="ChEBI" id="CHEBI:58805"/>
        <dbReference type="EC" id="2.7.7.65"/>
    </reaction>
</comment>
<sequence>MDEFNRILIVDDERQNIKILTEFLRDDYKIMAAKDGETAITALTKSTLPDLILLDIMMPGINGYEVIKQLKSNERTREIPVIFITALDATDDESLGFEMGAVDYITKPFKPVIVKARVKTHLQLKQKTDLLDRLASFDGLTQIPNRRNFDMVLEKEIGKTLRNDSLLSLLLMDIDHFKKFNDNYGHIEGDACLKKVALALKEVISRPGDFVARYGGEEFAMILPETDLKGAIHIARQAQQSVQLLCIPHATSKVSEYLSISIGVATKLSSKKDNPIELIQKADTALYQAKANGRNCVVSASQ</sequence>
<dbReference type="InterPro" id="IPR043128">
    <property type="entry name" value="Rev_trsase/Diguanyl_cyclase"/>
</dbReference>
<dbReference type="InterPro" id="IPR029787">
    <property type="entry name" value="Nucleotide_cyclase"/>
</dbReference>
<feature type="domain" description="Response regulatory" evidence="4">
    <location>
        <begin position="6"/>
        <end position="122"/>
    </location>
</feature>
<organism evidence="6 7">
    <name type="scientific">Desulfobacula phenolica</name>
    <dbReference type="NCBI Taxonomy" id="90732"/>
    <lineage>
        <taxon>Bacteria</taxon>
        <taxon>Pseudomonadati</taxon>
        <taxon>Thermodesulfobacteriota</taxon>
        <taxon>Desulfobacteria</taxon>
        <taxon>Desulfobacterales</taxon>
        <taxon>Desulfobacteraceae</taxon>
        <taxon>Desulfobacula</taxon>
    </lineage>
</organism>
<dbReference type="EMBL" id="FNLL01000004">
    <property type="protein sequence ID" value="SDU08400.1"/>
    <property type="molecule type" value="Genomic_DNA"/>
</dbReference>
<dbReference type="CDD" id="cd19920">
    <property type="entry name" value="REC_PA4781-like"/>
    <property type="match status" value="1"/>
</dbReference>
<name>A0A1H2FLZ6_9BACT</name>
<dbReference type="GO" id="GO:0043709">
    <property type="term" value="P:cell adhesion involved in single-species biofilm formation"/>
    <property type="evidence" value="ECO:0007669"/>
    <property type="project" value="TreeGrafter"/>
</dbReference>
<dbReference type="CDD" id="cd01949">
    <property type="entry name" value="GGDEF"/>
    <property type="match status" value="1"/>
</dbReference>
<dbReference type="PANTHER" id="PTHR45138">
    <property type="entry name" value="REGULATORY COMPONENTS OF SENSORY TRANSDUCTION SYSTEM"/>
    <property type="match status" value="1"/>
</dbReference>
<evidence type="ECO:0000256" key="3">
    <source>
        <dbReference type="PROSITE-ProRule" id="PRU00169"/>
    </source>
</evidence>
<gene>
    <name evidence="6" type="ORF">SAMN04487931_104233</name>
</gene>
<feature type="modified residue" description="4-aspartylphosphate" evidence="3">
    <location>
        <position position="55"/>
    </location>
</feature>
<dbReference type="SMART" id="SM00267">
    <property type="entry name" value="GGDEF"/>
    <property type="match status" value="1"/>
</dbReference>
<dbReference type="GO" id="GO:0000160">
    <property type="term" value="P:phosphorelay signal transduction system"/>
    <property type="evidence" value="ECO:0007669"/>
    <property type="project" value="InterPro"/>
</dbReference>
<proteinExistence type="predicted"/>
<evidence type="ECO:0000256" key="2">
    <source>
        <dbReference type="ARBA" id="ARBA00034247"/>
    </source>
</evidence>
<accession>A0A1H2FLZ6</accession>
<dbReference type="PROSITE" id="PS50887">
    <property type="entry name" value="GGDEF"/>
    <property type="match status" value="1"/>
</dbReference>
<feature type="domain" description="GGDEF" evidence="5">
    <location>
        <begin position="165"/>
        <end position="302"/>
    </location>
</feature>
<dbReference type="Pfam" id="PF00990">
    <property type="entry name" value="GGDEF"/>
    <property type="match status" value="1"/>
</dbReference>
<dbReference type="Gene3D" id="3.40.50.2300">
    <property type="match status" value="1"/>
</dbReference>
<keyword evidence="3" id="KW-0597">Phosphoprotein</keyword>
<evidence type="ECO:0000313" key="6">
    <source>
        <dbReference type="EMBL" id="SDU08400.1"/>
    </source>
</evidence>
<dbReference type="GO" id="GO:1902201">
    <property type="term" value="P:negative regulation of bacterial-type flagellum-dependent cell motility"/>
    <property type="evidence" value="ECO:0007669"/>
    <property type="project" value="TreeGrafter"/>
</dbReference>
<dbReference type="SMART" id="SM00448">
    <property type="entry name" value="REC"/>
    <property type="match status" value="1"/>
</dbReference>
<dbReference type="Proteomes" id="UP000199608">
    <property type="component" value="Unassembled WGS sequence"/>
</dbReference>
<dbReference type="InterPro" id="IPR000160">
    <property type="entry name" value="GGDEF_dom"/>
</dbReference>
<dbReference type="InterPro" id="IPR011006">
    <property type="entry name" value="CheY-like_superfamily"/>
</dbReference>
<dbReference type="PROSITE" id="PS50110">
    <property type="entry name" value="RESPONSE_REGULATORY"/>
    <property type="match status" value="1"/>
</dbReference>